<dbReference type="EMBL" id="CAJPWZ010000886">
    <property type="protein sequence ID" value="CAG2202322.1"/>
    <property type="molecule type" value="Genomic_DNA"/>
</dbReference>
<keyword evidence="1" id="KW-0479">Metal-binding</keyword>
<dbReference type="PROSITE" id="PS00518">
    <property type="entry name" value="ZF_RING_1"/>
    <property type="match status" value="1"/>
</dbReference>
<keyword evidence="8" id="KW-1185">Reference proteome</keyword>
<dbReference type="SMART" id="SM00184">
    <property type="entry name" value="RING"/>
    <property type="match status" value="1"/>
</dbReference>
<evidence type="ECO:0000313" key="7">
    <source>
        <dbReference type="EMBL" id="CAG2202322.1"/>
    </source>
</evidence>
<dbReference type="PROSITE" id="PS50089">
    <property type="entry name" value="ZF_RING_2"/>
    <property type="match status" value="1"/>
</dbReference>
<feature type="compositionally biased region" description="Low complexity" evidence="5">
    <location>
        <begin position="77"/>
        <end position="96"/>
    </location>
</feature>
<feature type="region of interest" description="Disordered" evidence="5">
    <location>
        <begin position="24"/>
        <end position="99"/>
    </location>
</feature>
<dbReference type="InterPro" id="IPR001841">
    <property type="entry name" value="Znf_RING"/>
</dbReference>
<evidence type="ECO:0000256" key="4">
    <source>
        <dbReference type="PROSITE-ProRule" id="PRU00175"/>
    </source>
</evidence>
<proteinExistence type="predicted"/>
<dbReference type="AlphaFoldDB" id="A0A8S3R544"/>
<dbReference type="Proteomes" id="UP000683360">
    <property type="component" value="Unassembled WGS sequence"/>
</dbReference>
<sequence length="180" mass="19588">MELPDPQIYAPEVHTQQIRNNQLTSTPAHNMSPLAGPSMSPLAGPSMSPLAGPSMSSLAGPSNLQYTHRISPTQYVQPQSATPTQQSTSMSPASTPEDSLGARWINLDTLTMSVSRTFLQRSLAAEDQTRRCTLCDRQKNAVIIPCGHTFCMECATQVEALEQPCPMCRQEILDVNPFDG</sequence>
<evidence type="ECO:0000256" key="1">
    <source>
        <dbReference type="ARBA" id="ARBA00022723"/>
    </source>
</evidence>
<organism evidence="7 8">
    <name type="scientific">Mytilus edulis</name>
    <name type="common">Blue mussel</name>
    <dbReference type="NCBI Taxonomy" id="6550"/>
    <lineage>
        <taxon>Eukaryota</taxon>
        <taxon>Metazoa</taxon>
        <taxon>Spiralia</taxon>
        <taxon>Lophotrochozoa</taxon>
        <taxon>Mollusca</taxon>
        <taxon>Bivalvia</taxon>
        <taxon>Autobranchia</taxon>
        <taxon>Pteriomorphia</taxon>
        <taxon>Mytilida</taxon>
        <taxon>Mytiloidea</taxon>
        <taxon>Mytilidae</taxon>
        <taxon>Mytilinae</taxon>
        <taxon>Mytilus</taxon>
    </lineage>
</organism>
<accession>A0A8S3R544</accession>
<reference evidence="7" key="1">
    <citation type="submission" date="2021-03" db="EMBL/GenBank/DDBJ databases">
        <authorList>
            <person name="Bekaert M."/>
        </authorList>
    </citation>
    <scope>NUCLEOTIDE SEQUENCE</scope>
</reference>
<feature type="domain" description="RING-type" evidence="6">
    <location>
        <begin position="132"/>
        <end position="169"/>
    </location>
</feature>
<keyword evidence="3" id="KW-0862">Zinc</keyword>
<dbReference type="InterPro" id="IPR017907">
    <property type="entry name" value="Znf_RING_CS"/>
</dbReference>
<dbReference type="GO" id="GO:0008270">
    <property type="term" value="F:zinc ion binding"/>
    <property type="evidence" value="ECO:0007669"/>
    <property type="project" value="UniProtKB-KW"/>
</dbReference>
<name>A0A8S3R544_MYTED</name>
<evidence type="ECO:0000256" key="3">
    <source>
        <dbReference type="ARBA" id="ARBA00022833"/>
    </source>
</evidence>
<keyword evidence="2 4" id="KW-0863">Zinc-finger</keyword>
<evidence type="ECO:0000256" key="2">
    <source>
        <dbReference type="ARBA" id="ARBA00022771"/>
    </source>
</evidence>
<protein>
    <recommendedName>
        <fullName evidence="6">RING-type domain-containing protein</fullName>
    </recommendedName>
</protein>
<dbReference type="InterPro" id="IPR013083">
    <property type="entry name" value="Znf_RING/FYVE/PHD"/>
</dbReference>
<dbReference type="Gene3D" id="3.30.40.10">
    <property type="entry name" value="Zinc/RING finger domain, C3HC4 (zinc finger)"/>
    <property type="match status" value="1"/>
</dbReference>
<evidence type="ECO:0000256" key="5">
    <source>
        <dbReference type="SAM" id="MobiDB-lite"/>
    </source>
</evidence>
<dbReference type="OrthoDB" id="252722at2759"/>
<comment type="caution">
    <text evidence="7">The sequence shown here is derived from an EMBL/GenBank/DDBJ whole genome shotgun (WGS) entry which is preliminary data.</text>
</comment>
<gene>
    <name evidence="7" type="ORF">MEDL_16894</name>
</gene>
<evidence type="ECO:0000313" key="8">
    <source>
        <dbReference type="Proteomes" id="UP000683360"/>
    </source>
</evidence>
<dbReference type="Pfam" id="PF13920">
    <property type="entry name" value="zf-C3HC4_3"/>
    <property type="match status" value="1"/>
</dbReference>
<evidence type="ECO:0000259" key="6">
    <source>
        <dbReference type="PROSITE" id="PS50089"/>
    </source>
</evidence>
<feature type="compositionally biased region" description="Polar residues" evidence="5">
    <location>
        <begin position="54"/>
        <end position="76"/>
    </location>
</feature>
<dbReference type="SUPFAM" id="SSF57850">
    <property type="entry name" value="RING/U-box"/>
    <property type="match status" value="1"/>
</dbReference>